<dbReference type="Pfam" id="PF06978">
    <property type="entry name" value="POP1_N"/>
    <property type="match status" value="1"/>
</dbReference>
<evidence type="ECO:0000256" key="1">
    <source>
        <dbReference type="ARBA" id="ARBA00004123"/>
    </source>
</evidence>
<evidence type="ECO:0000313" key="8">
    <source>
        <dbReference type="WBParaSite" id="PSU_v2.g9364.t1"/>
    </source>
</evidence>
<comment type="subcellular location">
    <subcellularLocation>
        <location evidence="1">Nucleus</location>
    </subcellularLocation>
</comment>
<evidence type="ECO:0000259" key="6">
    <source>
        <dbReference type="Pfam" id="PF22770"/>
    </source>
</evidence>
<feature type="domain" description="POPLD" evidence="5">
    <location>
        <begin position="240"/>
        <end position="328"/>
    </location>
</feature>
<reference evidence="8" key="1">
    <citation type="submission" date="2022-11" db="UniProtKB">
        <authorList>
            <consortium name="WormBaseParasite"/>
        </authorList>
    </citation>
    <scope>IDENTIFICATION</scope>
</reference>
<evidence type="ECO:0000313" key="7">
    <source>
        <dbReference type="Proteomes" id="UP000887577"/>
    </source>
</evidence>
<proteinExistence type="predicted"/>
<sequence>MDENVRAVNVNEIVKQRSNDIILAFQAFKNGRSTRTPMQRLPRHMRRRAMSHNVKRMPKNWRQFSIQTTKKSKHRKKPPSRYYRRRRRFQGGNDPSILRTHIWHAKRYHMKKIVGANFTLPHKCFQKVQRTCLRAAAKGCCAADHSYWETFTIETMNKENDIIQHIMDYCRLKSLPKFENNKCHDLILYKTKNDDNPFNDVLDGAVLLKGYWFRLKGFLSKEKEFFFDLIYRLQAPESIIDIVCDKSIQKDVWIKLIHCRCQPLGITDEQNVKIFYGKFSFPDDFPDFVNPFILPLETKELQDQHNRRPRNRRVKYETLSSDNPFNFEFDKIVKDPTDLVPVKIIPIGKGVPQRYSFIYSKIVEAEKEDDIEMVNDDDEDVAVSPPPRKRLALDEDFIPLITMSASKFSKIVPMSRLFEVEIKPKLSRGMKRRAKKKAEKRGEIVANKNEEESIEEKSKEFRIPQGTVIGRIVRGLRWTSRHGNKLGFGYCSYSALKPILENNSIIYFRNPASHKYRKARITVIPFDARF</sequence>
<dbReference type="InterPro" id="IPR009723">
    <property type="entry name" value="Pop1_N"/>
</dbReference>
<dbReference type="Proteomes" id="UP000887577">
    <property type="component" value="Unplaced"/>
</dbReference>
<dbReference type="AlphaFoldDB" id="A0A914ZGE8"/>
<evidence type="ECO:0000259" key="5">
    <source>
        <dbReference type="Pfam" id="PF08170"/>
    </source>
</evidence>
<dbReference type="InterPro" id="IPR055079">
    <property type="entry name" value="POP1_C"/>
</dbReference>
<dbReference type="GO" id="GO:0000172">
    <property type="term" value="C:ribonuclease MRP complex"/>
    <property type="evidence" value="ECO:0007669"/>
    <property type="project" value="InterPro"/>
</dbReference>
<dbReference type="GO" id="GO:0005655">
    <property type="term" value="C:nucleolar ribonuclease P complex"/>
    <property type="evidence" value="ECO:0007669"/>
    <property type="project" value="InterPro"/>
</dbReference>
<keyword evidence="7" id="KW-1185">Reference proteome</keyword>
<evidence type="ECO:0000259" key="4">
    <source>
        <dbReference type="Pfam" id="PF06978"/>
    </source>
</evidence>
<accession>A0A914ZGE8</accession>
<dbReference type="PANTHER" id="PTHR22731">
    <property type="entry name" value="RIBONUCLEASES P/MRP PROTEIN SUBUNIT POP1"/>
    <property type="match status" value="1"/>
</dbReference>
<dbReference type="GO" id="GO:0001682">
    <property type="term" value="P:tRNA 5'-leader removal"/>
    <property type="evidence" value="ECO:0007669"/>
    <property type="project" value="InterPro"/>
</dbReference>
<keyword evidence="2" id="KW-0819">tRNA processing</keyword>
<name>A0A914ZGE8_9BILA</name>
<feature type="domain" description="Pop1 N-terminal" evidence="4">
    <location>
        <begin position="69"/>
        <end position="154"/>
    </location>
</feature>
<dbReference type="InterPro" id="IPR012590">
    <property type="entry name" value="POPLD_dom"/>
</dbReference>
<keyword evidence="3" id="KW-0539">Nucleus</keyword>
<dbReference type="Pfam" id="PF08170">
    <property type="entry name" value="POPLD"/>
    <property type="match status" value="1"/>
</dbReference>
<evidence type="ECO:0000256" key="3">
    <source>
        <dbReference type="ARBA" id="ARBA00023242"/>
    </source>
</evidence>
<protein>
    <submittedName>
        <fullName evidence="8">Uncharacterized protein</fullName>
    </submittedName>
</protein>
<feature type="domain" description="POP1 C-terminal" evidence="6">
    <location>
        <begin position="339"/>
        <end position="524"/>
    </location>
</feature>
<organism evidence="7 8">
    <name type="scientific">Panagrolaimus superbus</name>
    <dbReference type="NCBI Taxonomy" id="310955"/>
    <lineage>
        <taxon>Eukaryota</taxon>
        <taxon>Metazoa</taxon>
        <taxon>Ecdysozoa</taxon>
        <taxon>Nematoda</taxon>
        <taxon>Chromadorea</taxon>
        <taxon>Rhabditida</taxon>
        <taxon>Tylenchina</taxon>
        <taxon>Panagrolaimomorpha</taxon>
        <taxon>Panagrolaimoidea</taxon>
        <taxon>Panagrolaimidae</taxon>
        <taxon>Panagrolaimus</taxon>
    </lineage>
</organism>
<evidence type="ECO:0000256" key="2">
    <source>
        <dbReference type="ARBA" id="ARBA00022694"/>
    </source>
</evidence>
<dbReference type="Pfam" id="PF22770">
    <property type="entry name" value="POP1_C"/>
    <property type="match status" value="1"/>
</dbReference>
<dbReference type="PANTHER" id="PTHR22731:SF3">
    <property type="entry name" value="RIBONUCLEASES P_MRP PROTEIN SUBUNIT POP1"/>
    <property type="match status" value="1"/>
</dbReference>
<dbReference type="WBParaSite" id="PSU_v2.g9364.t1">
    <property type="protein sequence ID" value="PSU_v2.g9364.t1"/>
    <property type="gene ID" value="PSU_v2.g9364"/>
</dbReference>
<dbReference type="InterPro" id="IPR039182">
    <property type="entry name" value="Pop1"/>
</dbReference>